<dbReference type="SUPFAM" id="SSF52540">
    <property type="entry name" value="P-loop containing nucleoside triphosphate hydrolases"/>
    <property type="match status" value="2"/>
</dbReference>
<dbReference type="HAMAP" id="MF_01487">
    <property type="entry name" value="RecD"/>
    <property type="match status" value="1"/>
</dbReference>
<comment type="catalytic activity">
    <reaction evidence="11">
        <text>ATP + H2O = ADP + phosphate + H(+)</text>
        <dbReference type="Rhea" id="RHEA:13065"/>
        <dbReference type="ChEBI" id="CHEBI:15377"/>
        <dbReference type="ChEBI" id="CHEBI:15378"/>
        <dbReference type="ChEBI" id="CHEBI:30616"/>
        <dbReference type="ChEBI" id="CHEBI:43474"/>
        <dbReference type="ChEBI" id="CHEBI:456216"/>
        <dbReference type="EC" id="5.6.2.3"/>
    </reaction>
</comment>
<evidence type="ECO:0000256" key="8">
    <source>
        <dbReference type="ARBA" id="ARBA00023125"/>
    </source>
</evidence>
<keyword evidence="4 11" id="KW-0378">Hydrolase</keyword>
<comment type="function">
    <text evidence="11">A helicase/nuclease that prepares dsDNA breaks (DSB) for recombinational DNA repair. Binds to DSBs and unwinds DNA via a highly rapid and processive ATP-dependent bidirectional helicase activity. Unwinds dsDNA until it encounters a Chi (crossover hotspot instigator) sequence from the 3' direction. Cuts ssDNA a few nucleotides 3' to the Chi site. The properties and activities of the enzyme are changed at Chi. The Chi-altered holoenzyme produces a long 3'-ssDNA overhang and facilitates RecA-binding to the ssDNA for homologous DNA recombination and repair. Holoenzyme degrades any linearized DNA that is unable to undergo homologous recombination. In the holoenzyme this subunit has ssDNA-dependent ATPase and 5'-3' helicase activity. When added to pre-assembled RecBC greatly stimulates nuclease activity and augments holoenzyme processivity. Negatively regulates the RecA-loading ability of RecBCD.</text>
</comment>
<dbReference type="KEGG" id="gqu:AWC35_16635"/>
<dbReference type="Pfam" id="PF21185">
    <property type="entry name" value="RecD_N"/>
    <property type="match status" value="1"/>
</dbReference>
<name>A0A250B439_9GAMM</name>
<dbReference type="GO" id="GO:0009338">
    <property type="term" value="C:exodeoxyribonuclease V complex"/>
    <property type="evidence" value="ECO:0007669"/>
    <property type="project" value="InterPro"/>
</dbReference>
<accession>A0A250B439</accession>
<dbReference type="GO" id="GO:0017116">
    <property type="term" value="F:single-stranded DNA helicase activity"/>
    <property type="evidence" value="ECO:0007669"/>
    <property type="project" value="TreeGrafter"/>
</dbReference>
<keyword evidence="1 11" id="KW-0540">Nuclease</keyword>
<dbReference type="OrthoDB" id="9803432at2"/>
<dbReference type="EMBL" id="CP014136">
    <property type="protein sequence ID" value="ATA20836.1"/>
    <property type="molecule type" value="Genomic_DNA"/>
</dbReference>
<dbReference type="PANTHER" id="PTHR43788">
    <property type="entry name" value="DNA2/NAM7 HELICASE FAMILY MEMBER"/>
    <property type="match status" value="1"/>
</dbReference>
<evidence type="ECO:0000256" key="10">
    <source>
        <dbReference type="ARBA" id="ARBA00023235"/>
    </source>
</evidence>
<evidence type="ECO:0000313" key="15">
    <source>
        <dbReference type="Proteomes" id="UP000217182"/>
    </source>
</evidence>
<keyword evidence="3 11" id="KW-0227">DNA damage</keyword>
<evidence type="ECO:0000313" key="14">
    <source>
        <dbReference type="EMBL" id="ATA20836.1"/>
    </source>
</evidence>
<dbReference type="RefSeq" id="WP_095847423.1">
    <property type="nucleotide sequence ID" value="NZ_CP014136.1"/>
</dbReference>
<keyword evidence="2 11" id="KW-0547">Nucleotide-binding</keyword>
<dbReference type="GO" id="GO:0043139">
    <property type="term" value="F:5'-3' DNA helicase activity"/>
    <property type="evidence" value="ECO:0007669"/>
    <property type="project" value="UniProtKB-UniRule"/>
</dbReference>
<keyword evidence="7 11" id="KW-0067">ATP-binding</keyword>
<keyword evidence="6 11" id="KW-0269">Exonuclease</keyword>
<evidence type="ECO:0000259" key="12">
    <source>
        <dbReference type="Pfam" id="PF13538"/>
    </source>
</evidence>
<dbReference type="GO" id="GO:0005524">
    <property type="term" value="F:ATP binding"/>
    <property type="evidence" value="ECO:0007669"/>
    <property type="project" value="UniProtKB-UniRule"/>
</dbReference>
<evidence type="ECO:0000256" key="11">
    <source>
        <dbReference type="HAMAP-Rule" id="MF_01487"/>
    </source>
</evidence>
<dbReference type="GO" id="GO:0000724">
    <property type="term" value="P:double-strand break repair via homologous recombination"/>
    <property type="evidence" value="ECO:0007669"/>
    <property type="project" value="UniProtKB-UniRule"/>
</dbReference>
<evidence type="ECO:0000256" key="4">
    <source>
        <dbReference type="ARBA" id="ARBA00022801"/>
    </source>
</evidence>
<dbReference type="GO" id="GO:0016887">
    <property type="term" value="F:ATP hydrolysis activity"/>
    <property type="evidence" value="ECO:0007669"/>
    <property type="project" value="RHEA"/>
</dbReference>
<keyword evidence="9 11" id="KW-0234">DNA repair</keyword>
<evidence type="ECO:0000259" key="13">
    <source>
        <dbReference type="Pfam" id="PF21185"/>
    </source>
</evidence>
<proteinExistence type="inferred from homology"/>
<organism evidence="14 15">
    <name type="scientific">Gibbsiella quercinecans</name>
    <dbReference type="NCBI Taxonomy" id="929813"/>
    <lineage>
        <taxon>Bacteria</taxon>
        <taxon>Pseudomonadati</taxon>
        <taxon>Pseudomonadota</taxon>
        <taxon>Gammaproteobacteria</taxon>
        <taxon>Enterobacterales</taxon>
        <taxon>Yersiniaceae</taxon>
        <taxon>Gibbsiella</taxon>
    </lineage>
</organism>
<dbReference type="EC" id="5.6.2.3" evidence="11"/>
<dbReference type="Pfam" id="PF13245">
    <property type="entry name" value="AAA_19"/>
    <property type="match status" value="1"/>
</dbReference>
<evidence type="ECO:0000256" key="6">
    <source>
        <dbReference type="ARBA" id="ARBA00022839"/>
    </source>
</evidence>
<evidence type="ECO:0000256" key="2">
    <source>
        <dbReference type="ARBA" id="ARBA00022741"/>
    </source>
</evidence>
<dbReference type="Gene3D" id="3.40.50.300">
    <property type="entry name" value="P-loop containing nucleotide triphosphate hydrolases"/>
    <property type="match status" value="3"/>
</dbReference>
<evidence type="ECO:0000256" key="7">
    <source>
        <dbReference type="ARBA" id="ARBA00022840"/>
    </source>
</evidence>
<dbReference type="InterPro" id="IPR041851">
    <property type="entry name" value="RecD_N_sf"/>
</dbReference>
<dbReference type="GO" id="GO:0008854">
    <property type="term" value="F:exodeoxyribonuclease V activity"/>
    <property type="evidence" value="ECO:0007669"/>
    <property type="project" value="InterPro"/>
</dbReference>
<dbReference type="InterPro" id="IPR027417">
    <property type="entry name" value="P-loop_NTPase"/>
</dbReference>
<dbReference type="NCBIfam" id="TIGR01447">
    <property type="entry name" value="recD"/>
    <property type="match status" value="1"/>
</dbReference>
<dbReference type="Pfam" id="PF13538">
    <property type="entry name" value="UvrD_C_2"/>
    <property type="match status" value="1"/>
</dbReference>
<dbReference type="FunFam" id="3.40.50.300:FF:000965">
    <property type="entry name" value="RecBCD enzyme subunit RecD"/>
    <property type="match status" value="1"/>
</dbReference>
<feature type="domain" description="UvrD-like helicase C-terminal" evidence="12">
    <location>
        <begin position="542"/>
        <end position="588"/>
    </location>
</feature>
<keyword evidence="8 11" id="KW-0238">DNA-binding</keyword>
<dbReference type="PANTHER" id="PTHR43788:SF6">
    <property type="entry name" value="DNA HELICASE B"/>
    <property type="match status" value="1"/>
</dbReference>
<protein>
    <recommendedName>
        <fullName evidence="11">RecBCD enzyme subunit RecD</fullName>
        <ecNumber evidence="11">5.6.2.3</ecNumber>
    </recommendedName>
    <alternativeName>
        <fullName evidence="11">DNA 5'-3' helicase subunit RecD</fullName>
    </alternativeName>
    <alternativeName>
        <fullName evidence="11">Exonuclease V subunit RecD</fullName>
        <shortName evidence="11">ExoV subunit RecD</shortName>
    </alternativeName>
    <alternativeName>
        <fullName evidence="11">Helicase/nuclease RecBCD subunit RecD</fullName>
    </alternativeName>
</protein>
<evidence type="ECO:0000256" key="9">
    <source>
        <dbReference type="ARBA" id="ARBA00023204"/>
    </source>
</evidence>
<dbReference type="InterPro" id="IPR050534">
    <property type="entry name" value="Coronavir_polyprotein_1ab"/>
</dbReference>
<comment type="miscellaneous">
    <text evidence="11">In the RecBCD complex, RecB has a slow 3'-5' helicase, an exonuclease activity and loads RecA onto ssDNA, RecD has a fast 5'-3' helicase activity, while RecC stimulates the ATPase and processivity of the RecB helicase and contributes to recognition of the Chi site.</text>
</comment>
<dbReference type="InterPro" id="IPR049550">
    <property type="entry name" value="RecD_N"/>
</dbReference>
<sequence length="618" mass="65514">MIDLLEQAVELGALRPLDVQFARVVAGEDEPDRLLAAACLSAEAGAGHVCLALDQLQPALLFEGRFPALAQALWAAAGQPGAEGWQQSLGAWAAVSDGSQATPLVLQRQRLYLQRMWQSEGEVAAFIGSESVPAAVDEQRLRDILDHLFGPAAGEPDWQKIAAAVAATRRIAVISGGPGTGKTTTVAKLLAALVQLAGEARLRIQLAAPTGKAAARLTESLGRASRKLALTPAQQALFPQEAATLHRLLGAQPNSQRMRYHRGNPLHLDVLVVDEASMVDLPMMARLIAALPAHARVIFLGDRDQLASVEAGAVLGDICRFTEQGYSTARASQLARLTGYVVPGQDNAGSAAVRDSLCLLRKSYRFDAGSGIGQLAFAVNAGDGKAALAALDGRFGDLHGYPLAETADYQALLAACVAGYRDYLAQMAAGADAGQTLEAFGRFQVLCALREGPFGVVGLNERIEAGLQRAGAINRPSGSLGRWYPGRPIMIGRNDSTLGLFNGDIGIALSEPGSSELRVHFPLPDGSIKSVQPSRLPAHETAYAMTVHKSQGSEFDHTLLVLPNHMLPVLTRELVYTAITRARSQLSLYAVDKVLLSAINTPTQRRSGLAERLLPAEG</sequence>
<dbReference type="Gene3D" id="1.10.10.1020">
    <property type="entry name" value="RecBCD complex, subunit RecD, N-terminal domain"/>
    <property type="match status" value="1"/>
</dbReference>
<dbReference type="InterPro" id="IPR027785">
    <property type="entry name" value="UvrD-like_helicase_C"/>
</dbReference>
<dbReference type="NCBIfam" id="NF008127">
    <property type="entry name" value="PRK10875.1"/>
    <property type="match status" value="1"/>
</dbReference>
<comment type="subunit">
    <text evidence="11">Heterotrimer of RecB, RecC and RecD. All subunits contribute to DNA-binding.</text>
</comment>
<dbReference type="CDD" id="cd18809">
    <property type="entry name" value="SF1_C_RecD"/>
    <property type="match status" value="1"/>
</dbReference>
<feature type="binding site" evidence="11">
    <location>
        <begin position="176"/>
        <end position="183"/>
    </location>
    <ligand>
        <name>ATP</name>
        <dbReference type="ChEBI" id="CHEBI:30616"/>
    </ligand>
</feature>
<dbReference type="Proteomes" id="UP000217182">
    <property type="component" value="Chromosome"/>
</dbReference>
<dbReference type="GO" id="GO:0003677">
    <property type="term" value="F:DNA binding"/>
    <property type="evidence" value="ECO:0007669"/>
    <property type="project" value="UniProtKB-UniRule"/>
</dbReference>
<comment type="similarity">
    <text evidence="11">Belongs to the RecD family.</text>
</comment>
<reference evidence="14 15" key="1">
    <citation type="submission" date="2016-01" db="EMBL/GenBank/DDBJ databases">
        <authorList>
            <person name="Oliw E.H."/>
        </authorList>
    </citation>
    <scope>NUCLEOTIDE SEQUENCE [LARGE SCALE GENOMIC DNA]</scope>
    <source>
        <strain evidence="14 15">FRB97</strain>
    </source>
</reference>
<gene>
    <name evidence="11 14" type="primary">recD</name>
    <name evidence="14" type="ORF">AWC35_16635</name>
</gene>
<keyword evidence="10 11" id="KW-0413">Isomerase</keyword>
<dbReference type="CDD" id="cd17933">
    <property type="entry name" value="DEXSc_RecD-like"/>
    <property type="match status" value="1"/>
</dbReference>
<keyword evidence="5 11" id="KW-0347">Helicase</keyword>
<feature type="domain" description="RecBCD enzyme subunit RecD N-terminal" evidence="13">
    <location>
        <begin position="10"/>
        <end position="112"/>
    </location>
</feature>
<evidence type="ECO:0000256" key="5">
    <source>
        <dbReference type="ARBA" id="ARBA00022806"/>
    </source>
</evidence>
<evidence type="ECO:0000256" key="1">
    <source>
        <dbReference type="ARBA" id="ARBA00022722"/>
    </source>
</evidence>
<dbReference type="FunFam" id="3.40.50.300:FF:000912">
    <property type="entry name" value="RecBCD enzyme subunit RecD"/>
    <property type="match status" value="1"/>
</dbReference>
<dbReference type="AlphaFoldDB" id="A0A250B439"/>
<evidence type="ECO:0000256" key="3">
    <source>
        <dbReference type="ARBA" id="ARBA00022763"/>
    </source>
</evidence>
<keyword evidence="15" id="KW-1185">Reference proteome</keyword>
<dbReference type="InterPro" id="IPR006344">
    <property type="entry name" value="RecD"/>
</dbReference>